<feature type="transmembrane region" description="Helical" evidence="5">
    <location>
        <begin position="167"/>
        <end position="186"/>
    </location>
</feature>
<evidence type="ECO:0000256" key="4">
    <source>
        <dbReference type="ARBA" id="ARBA00023136"/>
    </source>
</evidence>
<feature type="transmembrane region" description="Helical" evidence="5">
    <location>
        <begin position="54"/>
        <end position="80"/>
    </location>
</feature>
<evidence type="ECO:0000256" key="2">
    <source>
        <dbReference type="ARBA" id="ARBA00022692"/>
    </source>
</evidence>
<feature type="transmembrane region" description="Helical" evidence="5">
    <location>
        <begin position="140"/>
        <end position="160"/>
    </location>
</feature>
<feature type="domain" description="ABC-2 type transporter transmembrane" evidence="6">
    <location>
        <begin position="11"/>
        <end position="196"/>
    </location>
</feature>
<comment type="subcellular location">
    <subcellularLocation>
        <location evidence="1">Membrane</location>
        <topology evidence="1">Multi-pass membrane protein</topology>
    </subcellularLocation>
</comment>
<protein>
    <submittedName>
        <fullName evidence="7">ABC transporter permease</fullName>
    </submittedName>
</protein>
<feature type="transmembrane region" description="Helical" evidence="5">
    <location>
        <begin position="221"/>
        <end position="241"/>
    </location>
</feature>
<feature type="transmembrane region" description="Helical" evidence="5">
    <location>
        <begin position="101"/>
        <end position="128"/>
    </location>
</feature>
<reference evidence="7 8" key="1">
    <citation type="submission" date="2019-12" db="EMBL/GenBank/DDBJ databases">
        <title>Whole genome sequencing of endophytic Actinobacterium Micromonospora sp. MPMI6T.</title>
        <authorList>
            <person name="Evv R."/>
            <person name="Podile A.R."/>
        </authorList>
    </citation>
    <scope>NUCLEOTIDE SEQUENCE [LARGE SCALE GENOMIC DNA]</scope>
    <source>
        <strain evidence="7 8">MPMI6</strain>
    </source>
</reference>
<dbReference type="PANTHER" id="PTHR43027:SF2">
    <property type="entry name" value="TRANSPORT PERMEASE PROTEIN"/>
    <property type="match status" value="1"/>
</dbReference>
<keyword evidence="2 5" id="KW-0812">Transmembrane</keyword>
<dbReference type="EMBL" id="WVUH01000145">
    <property type="protein sequence ID" value="MBO4207791.1"/>
    <property type="molecule type" value="Genomic_DNA"/>
</dbReference>
<sequence>MTGFGRILLVETRLQLRDVPMLLFSVALPTVILVLLGAVPALRRPDPLFEGHSLVAYLAPSLLVISLAMVGLNALPNVLAGYRERGVLRRLSTTPAAPVSLLAAQLVVNLAVAVLGAVLLIGVGRLFFGIPLPRAPFGFAVAYLLGTGALFALGLLVAAVARSTRAAAGLATALNMSTMFLGGVYLPRFLLPDALVRVGDVTPPGVRPLLDAWSGTPPQPAHLAIMAAVTVLAGTLAAKLFRWE</sequence>
<keyword evidence="4 5" id="KW-0472">Membrane</keyword>
<keyword evidence="8" id="KW-1185">Reference proteome</keyword>
<evidence type="ECO:0000256" key="1">
    <source>
        <dbReference type="ARBA" id="ARBA00004141"/>
    </source>
</evidence>
<keyword evidence="3 5" id="KW-1133">Transmembrane helix</keyword>
<evidence type="ECO:0000313" key="8">
    <source>
        <dbReference type="Proteomes" id="UP000823521"/>
    </source>
</evidence>
<evidence type="ECO:0000259" key="6">
    <source>
        <dbReference type="Pfam" id="PF01061"/>
    </source>
</evidence>
<accession>A0ABS3VTJ3</accession>
<proteinExistence type="predicted"/>
<dbReference type="Pfam" id="PF01061">
    <property type="entry name" value="ABC2_membrane"/>
    <property type="match status" value="1"/>
</dbReference>
<dbReference type="RefSeq" id="WP_208814704.1">
    <property type="nucleotide sequence ID" value="NZ_WVUH01000145.1"/>
</dbReference>
<evidence type="ECO:0000313" key="7">
    <source>
        <dbReference type="EMBL" id="MBO4207791.1"/>
    </source>
</evidence>
<evidence type="ECO:0000256" key="5">
    <source>
        <dbReference type="SAM" id="Phobius"/>
    </source>
</evidence>
<comment type="caution">
    <text evidence="7">The sequence shown here is derived from an EMBL/GenBank/DDBJ whole genome shotgun (WGS) entry which is preliminary data.</text>
</comment>
<evidence type="ECO:0000256" key="3">
    <source>
        <dbReference type="ARBA" id="ARBA00022989"/>
    </source>
</evidence>
<dbReference type="InterPro" id="IPR052902">
    <property type="entry name" value="ABC-2_transporter"/>
</dbReference>
<dbReference type="PANTHER" id="PTHR43027">
    <property type="entry name" value="DOXORUBICIN RESISTANCE ABC TRANSPORTER PERMEASE PROTEIN DRRC-RELATED"/>
    <property type="match status" value="1"/>
</dbReference>
<feature type="transmembrane region" description="Helical" evidence="5">
    <location>
        <begin position="21"/>
        <end position="42"/>
    </location>
</feature>
<gene>
    <name evidence="7" type="ORF">GSF22_17530</name>
</gene>
<organism evidence="7 8">
    <name type="scientific">Micromonospora echinofusca</name>
    <dbReference type="NCBI Taxonomy" id="47858"/>
    <lineage>
        <taxon>Bacteria</taxon>
        <taxon>Bacillati</taxon>
        <taxon>Actinomycetota</taxon>
        <taxon>Actinomycetes</taxon>
        <taxon>Micromonosporales</taxon>
        <taxon>Micromonosporaceae</taxon>
        <taxon>Micromonospora</taxon>
    </lineage>
</organism>
<dbReference type="InterPro" id="IPR013525">
    <property type="entry name" value="ABC2_TM"/>
</dbReference>
<dbReference type="Proteomes" id="UP000823521">
    <property type="component" value="Unassembled WGS sequence"/>
</dbReference>
<name>A0ABS3VTJ3_MICEH</name>